<keyword evidence="3" id="KW-1185">Reference proteome</keyword>
<dbReference type="Gene3D" id="2.60.120.10">
    <property type="entry name" value="Jelly Rolls"/>
    <property type="match status" value="1"/>
</dbReference>
<dbReference type="Pfam" id="PF09313">
    <property type="entry name" value="TehB-like"/>
    <property type="match status" value="1"/>
</dbReference>
<sequence>MSALPPDLVAYSRSPEFDQDTIPPALQRNHSTKAGTWALIHVLEGKLLYRVMELASETILEPGTPGVVKPAELHEVHPLGDVRMFVEFYRENSTDRT</sequence>
<dbReference type="RefSeq" id="WP_189503328.1">
    <property type="nucleotide sequence ID" value="NZ_BMZQ01000001.1"/>
</dbReference>
<gene>
    <name evidence="2" type="ORF">GCM10016234_10620</name>
</gene>
<dbReference type="InterPro" id="IPR015392">
    <property type="entry name" value="TehB/YeaR-like_dom"/>
</dbReference>
<comment type="caution">
    <text evidence="2">The sequence shown here is derived from an EMBL/GenBank/DDBJ whole genome shotgun (WGS) entry which is preliminary data.</text>
</comment>
<evidence type="ECO:0000313" key="2">
    <source>
        <dbReference type="EMBL" id="GHD09651.1"/>
    </source>
</evidence>
<accession>A0A8J3GK10</accession>
<dbReference type="Proteomes" id="UP000630142">
    <property type="component" value="Unassembled WGS sequence"/>
</dbReference>
<reference evidence="2" key="1">
    <citation type="journal article" date="2014" name="Int. J. Syst. Evol. Microbiol.">
        <title>Complete genome sequence of Corynebacterium casei LMG S-19264T (=DSM 44701T), isolated from a smear-ripened cheese.</title>
        <authorList>
            <consortium name="US DOE Joint Genome Institute (JGI-PGF)"/>
            <person name="Walter F."/>
            <person name="Albersmeier A."/>
            <person name="Kalinowski J."/>
            <person name="Ruckert C."/>
        </authorList>
    </citation>
    <scope>NUCLEOTIDE SEQUENCE</scope>
    <source>
        <strain evidence="2">KCTC 42249</strain>
    </source>
</reference>
<name>A0A8J3GK10_9HYPH</name>
<dbReference type="InterPro" id="IPR014710">
    <property type="entry name" value="RmlC-like_jellyroll"/>
</dbReference>
<organism evidence="2 3">
    <name type="scientific">Tianweitania populi</name>
    <dbReference type="NCBI Taxonomy" id="1607949"/>
    <lineage>
        <taxon>Bacteria</taxon>
        <taxon>Pseudomonadati</taxon>
        <taxon>Pseudomonadota</taxon>
        <taxon>Alphaproteobacteria</taxon>
        <taxon>Hyphomicrobiales</taxon>
        <taxon>Phyllobacteriaceae</taxon>
        <taxon>Tianweitania</taxon>
    </lineage>
</organism>
<dbReference type="EMBL" id="BMZQ01000001">
    <property type="protein sequence ID" value="GHD09651.1"/>
    <property type="molecule type" value="Genomic_DNA"/>
</dbReference>
<proteinExistence type="predicted"/>
<dbReference type="SUPFAM" id="SSF51197">
    <property type="entry name" value="Clavaminate synthase-like"/>
    <property type="match status" value="1"/>
</dbReference>
<dbReference type="AlphaFoldDB" id="A0A8J3GK10"/>
<evidence type="ECO:0000313" key="3">
    <source>
        <dbReference type="Proteomes" id="UP000630142"/>
    </source>
</evidence>
<reference evidence="2" key="2">
    <citation type="submission" date="2020-09" db="EMBL/GenBank/DDBJ databases">
        <authorList>
            <person name="Sun Q."/>
            <person name="Kim S."/>
        </authorList>
    </citation>
    <scope>NUCLEOTIDE SEQUENCE</scope>
    <source>
        <strain evidence="2">KCTC 42249</strain>
    </source>
</reference>
<evidence type="ECO:0000259" key="1">
    <source>
        <dbReference type="Pfam" id="PF09313"/>
    </source>
</evidence>
<protein>
    <recommendedName>
        <fullName evidence="1">TehB/YeaR-like domain-containing protein</fullName>
    </recommendedName>
</protein>
<feature type="domain" description="TehB/YeaR-like" evidence="1">
    <location>
        <begin position="13"/>
        <end position="86"/>
    </location>
</feature>